<accession>A0A7L5DRT6</accession>
<dbReference type="PANTHER" id="PTHR12526">
    <property type="entry name" value="GLYCOSYLTRANSFERASE"/>
    <property type="match status" value="1"/>
</dbReference>
<dbReference type="InterPro" id="IPR001296">
    <property type="entry name" value="Glyco_trans_1"/>
</dbReference>
<feature type="domain" description="Glycosyl transferase family 1" evidence="3">
    <location>
        <begin position="189"/>
        <end position="350"/>
    </location>
</feature>
<gene>
    <name evidence="4" type="ORF">HH216_07925</name>
</gene>
<name>A0A7L5DRT6_9BACT</name>
<evidence type="ECO:0000313" key="4">
    <source>
        <dbReference type="EMBL" id="QJD78360.1"/>
    </source>
</evidence>
<dbReference type="PANTHER" id="PTHR12526:SF629">
    <property type="entry name" value="TEICHURONIC ACID BIOSYNTHESIS GLYCOSYLTRANSFERASE TUAH-RELATED"/>
    <property type="match status" value="1"/>
</dbReference>
<protein>
    <submittedName>
        <fullName evidence="4">Glycosyltransferase family 4 protein</fullName>
    </submittedName>
</protein>
<dbReference type="Proteomes" id="UP000501128">
    <property type="component" value="Chromosome"/>
</dbReference>
<keyword evidence="1" id="KW-0328">Glycosyltransferase</keyword>
<keyword evidence="5" id="KW-1185">Reference proteome</keyword>
<dbReference type="RefSeq" id="WP_169550334.1">
    <property type="nucleotide sequence ID" value="NZ_CP051677.1"/>
</dbReference>
<dbReference type="Pfam" id="PF00534">
    <property type="entry name" value="Glycos_transf_1"/>
    <property type="match status" value="1"/>
</dbReference>
<evidence type="ECO:0000259" key="3">
    <source>
        <dbReference type="Pfam" id="PF00534"/>
    </source>
</evidence>
<evidence type="ECO:0000256" key="1">
    <source>
        <dbReference type="ARBA" id="ARBA00022676"/>
    </source>
</evidence>
<keyword evidence="2 4" id="KW-0808">Transferase</keyword>
<evidence type="ECO:0000313" key="5">
    <source>
        <dbReference type="Proteomes" id="UP000501128"/>
    </source>
</evidence>
<dbReference type="Gene3D" id="3.40.50.2000">
    <property type="entry name" value="Glycogen Phosphorylase B"/>
    <property type="match status" value="2"/>
</dbReference>
<dbReference type="EMBL" id="CP051677">
    <property type="protein sequence ID" value="QJD78360.1"/>
    <property type="molecule type" value="Genomic_DNA"/>
</dbReference>
<organism evidence="4 5">
    <name type="scientific">Spirosoma rhododendri</name>
    <dbReference type="NCBI Taxonomy" id="2728024"/>
    <lineage>
        <taxon>Bacteria</taxon>
        <taxon>Pseudomonadati</taxon>
        <taxon>Bacteroidota</taxon>
        <taxon>Cytophagia</taxon>
        <taxon>Cytophagales</taxon>
        <taxon>Cytophagaceae</taxon>
        <taxon>Spirosoma</taxon>
    </lineage>
</organism>
<reference evidence="4 5" key="1">
    <citation type="submission" date="2020-04" db="EMBL/GenBank/DDBJ databases">
        <title>Genome sequencing of novel species.</title>
        <authorList>
            <person name="Heo J."/>
            <person name="Kim S.-J."/>
            <person name="Kim J.-S."/>
            <person name="Hong S.-B."/>
            <person name="Kwon S.-W."/>
        </authorList>
    </citation>
    <scope>NUCLEOTIDE SEQUENCE [LARGE SCALE GENOMIC DNA]</scope>
    <source>
        <strain evidence="4 5">CJU-R4</strain>
    </source>
</reference>
<dbReference type="GO" id="GO:0016757">
    <property type="term" value="F:glycosyltransferase activity"/>
    <property type="evidence" value="ECO:0007669"/>
    <property type="project" value="UniProtKB-KW"/>
</dbReference>
<evidence type="ECO:0000256" key="2">
    <source>
        <dbReference type="ARBA" id="ARBA00022679"/>
    </source>
</evidence>
<dbReference type="KEGG" id="srho:HH216_07925"/>
<dbReference type="SUPFAM" id="SSF53756">
    <property type="entry name" value="UDP-Glycosyltransferase/glycogen phosphorylase"/>
    <property type="match status" value="1"/>
</dbReference>
<proteinExistence type="predicted"/>
<sequence length="381" mass="44007">MKKTRILHVSTAHPPTDPRLINRVIPSLTADYDLIALLPAVPKTEGPANARTIWLPYSQRLPVRLLLAHPLVLYYALRLRPSLLHIYDPELLPVSRLIQWLLGIPVMYEVHENLYRKLDQKRRLQGNWLVQQFLRFDAMAQRHFHLIFTEHGYLDTYKNMRHPSVVVYNYPELAFLDTFRRPYMPNPVAPEFFYIGLISFERAFDTLVAALARLKNQVSSFTVHLFGRQTFSDDAMTQLPGFDAVHDNLRFYGYTRQADALPTAAHATAGLALLKPVGDYPESYPTKLFEYMALGLPVITANFPLYRAIVDKHRCGLCVDATDANQIAQALQYLIKHPDDARLMGERGRRAVELEYNWESEAQKLRAFYRTVLQPHRPNKV</sequence>
<dbReference type="AlphaFoldDB" id="A0A7L5DRT6"/>